<sequence length="59" mass="6916">MPMFGYDPITVSREAKKVALARLEGETLDWMRDHGDTFPALRDLCHQIEVEIEKEREKL</sequence>
<gene>
    <name evidence="1" type="ORF">COM45_04765</name>
</gene>
<evidence type="ECO:0000313" key="1">
    <source>
        <dbReference type="EMBL" id="PCC83110.1"/>
    </source>
</evidence>
<reference evidence="1 2" key="1">
    <citation type="submission" date="2017-09" db="EMBL/GenBank/DDBJ databases">
        <title>Draft Genome Sequence of Corynebacterium accolens AH4003.</title>
        <authorList>
            <person name="Chen Y."/>
            <person name="Oosthuysen W.F."/>
            <person name="Kelley S."/>
            <person name="Horswill A."/>
        </authorList>
    </citation>
    <scope>NUCLEOTIDE SEQUENCE [LARGE SCALE GENOMIC DNA]</scope>
    <source>
        <strain evidence="1 2">AH4003</strain>
    </source>
</reference>
<comment type="caution">
    <text evidence="1">The sequence shown here is derived from an EMBL/GenBank/DDBJ whole genome shotgun (WGS) entry which is preliminary data.</text>
</comment>
<proteinExistence type="predicted"/>
<dbReference type="EMBL" id="NWBP01000016">
    <property type="protein sequence ID" value="PCC83110.1"/>
    <property type="molecule type" value="Genomic_DNA"/>
</dbReference>
<protein>
    <submittedName>
        <fullName evidence="1">Uncharacterized protein</fullName>
    </submittedName>
</protein>
<dbReference type="AlphaFoldDB" id="A0A2A4ALE9"/>
<name>A0A2A4ALE9_9CORY</name>
<organism evidence="1 2">
    <name type="scientific">Corynebacterium accolens</name>
    <dbReference type="NCBI Taxonomy" id="38284"/>
    <lineage>
        <taxon>Bacteria</taxon>
        <taxon>Bacillati</taxon>
        <taxon>Actinomycetota</taxon>
        <taxon>Actinomycetes</taxon>
        <taxon>Mycobacteriales</taxon>
        <taxon>Corynebacteriaceae</taxon>
        <taxon>Corynebacterium</taxon>
    </lineage>
</organism>
<dbReference type="Proteomes" id="UP000218690">
    <property type="component" value="Unassembled WGS sequence"/>
</dbReference>
<evidence type="ECO:0000313" key="2">
    <source>
        <dbReference type="Proteomes" id="UP000218690"/>
    </source>
</evidence>
<accession>A0A2A4ALE9</accession>